<organism evidence="1 2">
    <name type="scientific">Brevibacillus choshinensis</name>
    <dbReference type="NCBI Taxonomy" id="54911"/>
    <lineage>
        <taxon>Bacteria</taxon>
        <taxon>Bacillati</taxon>
        <taxon>Bacillota</taxon>
        <taxon>Bacilli</taxon>
        <taxon>Bacillales</taxon>
        <taxon>Paenibacillaceae</taxon>
        <taxon>Brevibacillus</taxon>
    </lineage>
</organism>
<dbReference type="InterPro" id="IPR003735">
    <property type="entry name" value="Metal_Tscrpt_repr"/>
</dbReference>
<dbReference type="Gene3D" id="1.20.58.1000">
    <property type="entry name" value="Metal-sensitive repressor, helix protomer"/>
    <property type="match status" value="1"/>
</dbReference>
<gene>
    <name evidence="1" type="ORF">AN963_09045</name>
</gene>
<evidence type="ECO:0000313" key="2">
    <source>
        <dbReference type="Proteomes" id="UP000051063"/>
    </source>
</evidence>
<evidence type="ECO:0008006" key="3">
    <source>
        <dbReference type="Google" id="ProtNLM"/>
    </source>
</evidence>
<comment type="caution">
    <text evidence="1">The sequence shown here is derived from an EMBL/GenBank/DDBJ whole genome shotgun (WGS) entry which is preliminary data.</text>
</comment>
<dbReference type="EMBL" id="LJJB01000007">
    <property type="protein sequence ID" value="KQL49829.1"/>
    <property type="molecule type" value="Genomic_DNA"/>
</dbReference>
<accession>A0ABR5NEI2</accession>
<evidence type="ECO:0000313" key="1">
    <source>
        <dbReference type="EMBL" id="KQL49829.1"/>
    </source>
</evidence>
<dbReference type="RefSeq" id="WP_236707903.1">
    <property type="nucleotide sequence ID" value="NZ_LJJB01000007.1"/>
</dbReference>
<dbReference type="InterPro" id="IPR038390">
    <property type="entry name" value="Metal_Tscrpt_repr_sf"/>
</dbReference>
<keyword evidence="2" id="KW-1185">Reference proteome</keyword>
<reference evidence="1 2" key="1">
    <citation type="submission" date="2015-09" db="EMBL/GenBank/DDBJ databases">
        <title>Genome sequencing project for genomic taxonomy and phylogenomics of Bacillus-like bacteria.</title>
        <authorList>
            <person name="Liu B."/>
            <person name="Wang J."/>
            <person name="Zhu Y."/>
            <person name="Liu G."/>
            <person name="Chen Q."/>
            <person name="Chen Z."/>
            <person name="Lan J."/>
            <person name="Che J."/>
            <person name="Ge C."/>
            <person name="Shi H."/>
            <person name="Pan Z."/>
            <person name="Liu X."/>
        </authorList>
    </citation>
    <scope>NUCLEOTIDE SEQUENCE [LARGE SCALE GENOMIC DNA]</scope>
    <source>
        <strain evidence="1 2">DSM 8552</strain>
    </source>
</reference>
<dbReference type="PANTHER" id="PTHR33677">
    <property type="entry name" value="TRANSCRIPTIONAL REPRESSOR FRMR-RELATED"/>
    <property type="match status" value="1"/>
</dbReference>
<proteinExistence type="predicted"/>
<dbReference type="Proteomes" id="UP000051063">
    <property type="component" value="Unassembled WGS sequence"/>
</dbReference>
<name>A0ABR5NEI2_BRECH</name>
<protein>
    <recommendedName>
        <fullName evidence="3">Transcriptional regulator</fullName>
    </recommendedName>
</protein>
<dbReference type="PANTHER" id="PTHR33677:SF3">
    <property type="entry name" value="COPPER-SENSING TRANSCRIPTIONAL REPRESSOR RICR"/>
    <property type="match status" value="1"/>
</dbReference>
<sequence length="100" mass="11514">MNPSEPTHKRSSQLNVKEKTAILIRLNRIEGQIRGVQRQVERNEYCDHVLNQMSAIHSALNAVGKLLLENHLKTQVKSRVQQNDEAITDEMLRTLTILMK</sequence>
<dbReference type="Pfam" id="PF02583">
    <property type="entry name" value="Trns_repr_metal"/>
    <property type="match status" value="1"/>
</dbReference>